<protein>
    <submittedName>
        <fullName evidence="2">Uncharacterized protein</fullName>
    </submittedName>
</protein>
<sequence>MIALADLEEDGSCNAGQRHRAGGRTFGGLGDDLGVK</sequence>
<feature type="region of interest" description="Disordered" evidence="1">
    <location>
        <begin position="1"/>
        <end position="36"/>
    </location>
</feature>
<proteinExistence type="predicted"/>
<dbReference type="EMBL" id="AP014685">
    <property type="protein sequence ID" value="BAR57902.1"/>
    <property type="molecule type" value="Genomic_DNA"/>
</dbReference>
<feature type="compositionally biased region" description="Acidic residues" evidence="1">
    <location>
        <begin position="1"/>
        <end position="11"/>
    </location>
</feature>
<organism evidence="2 3">
    <name type="scientific">Bradyrhizobium diazoefficiens</name>
    <dbReference type="NCBI Taxonomy" id="1355477"/>
    <lineage>
        <taxon>Bacteria</taxon>
        <taxon>Pseudomonadati</taxon>
        <taxon>Pseudomonadota</taxon>
        <taxon>Alphaproteobacteria</taxon>
        <taxon>Hyphomicrobiales</taxon>
        <taxon>Nitrobacteraceae</taxon>
        <taxon>Bradyrhizobium</taxon>
    </lineage>
</organism>
<feature type="compositionally biased region" description="Gly residues" evidence="1">
    <location>
        <begin position="24"/>
        <end position="36"/>
    </location>
</feature>
<name>A0A0E4BQ59_9BRAD</name>
<evidence type="ECO:0000313" key="2">
    <source>
        <dbReference type="EMBL" id="BAR57902.1"/>
    </source>
</evidence>
<dbReference type="AlphaFoldDB" id="A0A0E4BQ59"/>
<evidence type="ECO:0000256" key="1">
    <source>
        <dbReference type="SAM" id="MobiDB-lite"/>
    </source>
</evidence>
<accession>A0A0E4BQ59</accession>
<evidence type="ECO:0000313" key="3">
    <source>
        <dbReference type="Proteomes" id="UP000063308"/>
    </source>
</evidence>
<gene>
    <name evidence="2" type="ORF">NK6_4736</name>
</gene>
<reference evidence="2 3" key="1">
    <citation type="submission" date="2014-11" db="EMBL/GenBank/DDBJ databases">
        <title>Symbiosis island explosion on the genome of extra-slow-growing strains of soybean bradyrhizobia with massive insertion sequences.</title>
        <authorList>
            <person name="Iida T."/>
            <person name="Minamisawa K."/>
        </authorList>
    </citation>
    <scope>NUCLEOTIDE SEQUENCE [LARGE SCALE GENOMIC DNA]</scope>
    <source>
        <strain evidence="2 3">NK6</strain>
    </source>
</reference>
<dbReference type="Proteomes" id="UP000063308">
    <property type="component" value="Chromosome"/>
</dbReference>